<feature type="binding site" evidence="7">
    <location>
        <position position="152"/>
    </location>
    <ligand>
        <name>Zn(2+)</name>
        <dbReference type="ChEBI" id="CHEBI:29105"/>
    </ligand>
</feature>
<keyword evidence="2 7" id="KW-0436">Ligase</keyword>
<dbReference type="GO" id="GO:0005737">
    <property type="term" value="C:cytoplasm"/>
    <property type="evidence" value="ECO:0007669"/>
    <property type="project" value="UniProtKB-SubCell"/>
</dbReference>
<organism evidence="10 11">
    <name type="scientific">candidate division WOR-1 bacterium RIFOXYB2_FULL_37_13</name>
    <dbReference type="NCBI Taxonomy" id="1802579"/>
    <lineage>
        <taxon>Bacteria</taxon>
        <taxon>Bacillati</taxon>
        <taxon>Saganbacteria</taxon>
    </lineage>
</organism>
<evidence type="ECO:0000256" key="3">
    <source>
        <dbReference type="ARBA" id="ARBA00022741"/>
    </source>
</evidence>
<reference evidence="10 11" key="1">
    <citation type="journal article" date="2016" name="Nat. Commun.">
        <title>Thousands of microbial genomes shed light on interconnected biogeochemical processes in an aquifer system.</title>
        <authorList>
            <person name="Anantharaman K."/>
            <person name="Brown C.T."/>
            <person name="Hug L.A."/>
            <person name="Sharon I."/>
            <person name="Castelle C.J."/>
            <person name="Probst A.J."/>
            <person name="Thomas B.C."/>
            <person name="Singh A."/>
            <person name="Wilkins M.J."/>
            <person name="Karaoz U."/>
            <person name="Brodie E.L."/>
            <person name="Williams K.H."/>
            <person name="Hubbard S.S."/>
            <person name="Banfield J.F."/>
        </authorList>
    </citation>
    <scope>NUCLEOTIDE SEQUENCE [LARGE SCALE GENOMIC DNA]</scope>
</reference>
<comment type="catalytic activity">
    <reaction evidence="7">
        <text>tRNA(Met) + L-methionine + ATP = L-methionyl-tRNA(Met) + AMP + diphosphate</text>
        <dbReference type="Rhea" id="RHEA:13481"/>
        <dbReference type="Rhea" id="RHEA-COMP:9667"/>
        <dbReference type="Rhea" id="RHEA-COMP:9698"/>
        <dbReference type="ChEBI" id="CHEBI:30616"/>
        <dbReference type="ChEBI" id="CHEBI:33019"/>
        <dbReference type="ChEBI" id="CHEBI:57844"/>
        <dbReference type="ChEBI" id="CHEBI:78442"/>
        <dbReference type="ChEBI" id="CHEBI:78530"/>
        <dbReference type="ChEBI" id="CHEBI:456215"/>
        <dbReference type="EC" id="6.1.1.10"/>
    </reaction>
</comment>
<feature type="short sequence motif" description="'HIGH' region" evidence="7">
    <location>
        <begin position="12"/>
        <end position="22"/>
    </location>
</feature>
<evidence type="ECO:0000256" key="6">
    <source>
        <dbReference type="ARBA" id="ARBA00023146"/>
    </source>
</evidence>
<evidence type="ECO:0000313" key="10">
    <source>
        <dbReference type="EMBL" id="OGC23832.1"/>
    </source>
</evidence>
<dbReference type="PRINTS" id="PR01041">
    <property type="entry name" value="TRNASYNTHMET"/>
</dbReference>
<dbReference type="InterPro" id="IPR014758">
    <property type="entry name" value="Met-tRNA_synth"/>
</dbReference>
<protein>
    <recommendedName>
        <fullName evidence="7">Methionine--tRNA ligase</fullName>
        <ecNumber evidence="7">6.1.1.10</ecNumber>
    </recommendedName>
    <alternativeName>
        <fullName evidence="7">Methionyl-tRNA synthetase</fullName>
        <shortName evidence="7">MetRS</shortName>
    </alternativeName>
</protein>
<dbReference type="InterPro" id="IPR015413">
    <property type="entry name" value="Methionyl/Leucyl_tRNA_Synth"/>
</dbReference>
<dbReference type="Proteomes" id="UP000178417">
    <property type="component" value="Unassembled WGS sequence"/>
</dbReference>
<dbReference type="Gene3D" id="3.40.50.620">
    <property type="entry name" value="HUPs"/>
    <property type="match status" value="1"/>
</dbReference>
<comment type="cofactor">
    <cofactor evidence="7">
        <name>Zn(2+)</name>
        <dbReference type="ChEBI" id="CHEBI:29105"/>
    </cofactor>
    <text evidence="7">Binds 1 zinc ion per subunit.</text>
</comment>
<feature type="short sequence motif" description="'KMSKS' region" evidence="7">
    <location>
        <begin position="299"/>
        <end position="303"/>
    </location>
</feature>
<dbReference type="InterPro" id="IPR013155">
    <property type="entry name" value="M/V/L/I-tRNA-synth_anticd-bd"/>
</dbReference>
<keyword evidence="3 7" id="KW-0547">Nucleotide-binding</keyword>
<keyword evidence="6 7" id="KW-0030">Aminoacyl-tRNA synthetase</keyword>
<dbReference type="NCBIfam" id="TIGR00398">
    <property type="entry name" value="metG"/>
    <property type="match status" value="1"/>
</dbReference>
<dbReference type="SUPFAM" id="SSF47323">
    <property type="entry name" value="Anticodon-binding domain of a subclass of class I aminoacyl-tRNA synthetases"/>
    <property type="match status" value="1"/>
</dbReference>
<keyword evidence="7" id="KW-0963">Cytoplasm</keyword>
<dbReference type="NCBIfam" id="NF008900">
    <property type="entry name" value="PRK12267.1"/>
    <property type="match status" value="1"/>
</dbReference>
<dbReference type="Pfam" id="PF08264">
    <property type="entry name" value="Anticodon_1"/>
    <property type="match status" value="1"/>
</dbReference>
<evidence type="ECO:0000256" key="2">
    <source>
        <dbReference type="ARBA" id="ARBA00022598"/>
    </source>
</evidence>
<evidence type="ECO:0000313" key="11">
    <source>
        <dbReference type="Proteomes" id="UP000178417"/>
    </source>
</evidence>
<dbReference type="FunFam" id="1.10.730.10:FF:000026">
    <property type="entry name" value="Methionine--tRNA ligase"/>
    <property type="match status" value="1"/>
</dbReference>
<proteinExistence type="inferred from homology"/>
<comment type="similarity">
    <text evidence="7">Belongs to the class-I aminoacyl-tRNA synthetase family. MetG type 2A subfamily.</text>
</comment>
<dbReference type="STRING" id="1802579.A2310_04370"/>
<sequence>MPQKFYITTPLYYVNDVPHIGHAYTTIGADVFARYKRSKGFDVFFLTGTDEHGQKVAQSAEKEGKEPKDFVDFIVGRYKEAWKTLQITNDDFLRTTDERHIKTVQNIFETLLKKGLIYKGDYEGWYCVTCETFWAESQLEKNQKDEKICPDCGKVVNKLKEETYFFKLSAFENKLLQLYKDKPDFVKPKSLLNEVVNFVKQGLKDLSITRTTFKWGVPVPSEPQHVVYVWFDALINYISAMGYPDDERFKKFWPADVQLMGKEIVRFHAVIWTAMLMALDIPTPQKVFGHGWWTVEGKKMSKSFGNVVDPIEMSEKFGVDAFRYFILREVAFGNDGDFSMQLFINRYNADLANDLGNLLSRTLTMIDKYFEGNIPDVRDHGIDDLSKDIVNLLNQTPVEFDRCVDKMAFSEALENVWKLISFANAYIEQEAPWVLAKKGETEKLSCVLFNLYETLRIVAIFVSPFMPNSSLKIWQQLNLSQEPEKFAPVPFGMKIAGIKVKKGEPLFPRR</sequence>
<dbReference type="SUPFAM" id="SSF52374">
    <property type="entry name" value="Nucleotidylyl transferase"/>
    <property type="match status" value="1"/>
</dbReference>
<dbReference type="GO" id="GO:0004825">
    <property type="term" value="F:methionine-tRNA ligase activity"/>
    <property type="evidence" value="ECO:0007669"/>
    <property type="project" value="UniProtKB-UniRule"/>
</dbReference>
<comment type="subcellular location">
    <subcellularLocation>
        <location evidence="7">Cytoplasm</location>
    </subcellularLocation>
</comment>
<feature type="binding site" evidence="7">
    <location>
        <position position="127"/>
    </location>
    <ligand>
        <name>Zn(2+)</name>
        <dbReference type="ChEBI" id="CHEBI:29105"/>
    </ligand>
</feature>
<dbReference type="InterPro" id="IPR009080">
    <property type="entry name" value="tRNAsynth_Ia_anticodon-bd"/>
</dbReference>
<dbReference type="InterPro" id="IPR033911">
    <property type="entry name" value="MetRS_core"/>
</dbReference>
<dbReference type="GO" id="GO:0005524">
    <property type="term" value="F:ATP binding"/>
    <property type="evidence" value="ECO:0007669"/>
    <property type="project" value="UniProtKB-UniRule"/>
</dbReference>
<keyword evidence="7" id="KW-0862">Zinc</keyword>
<dbReference type="GO" id="GO:0046872">
    <property type="term" value="F:metal ion binding"/>
    <property type="evidence" value="ECO:0007669"/>
    <property type="project" value="UniProtKB-KW"/>
</dbReference>
<dbReference type="CDD" id="cd00814">
    <property type="entry name" value="MetRS_core"/>
    <property type="match status" value="1"/>
</dbReference>
<comment type="function">
    <text evidence="1 7">Is required not only for elongation of protein synthesis but also for the initiation of all mRNA translation through initiator tRNA(fMet) aminoacylation.</text>
</comment>
<keyword evidence="5 7" id="KW-0648">Protein biosynthesis</keyword>
<dbReference type="InterPro" id="IPR014729">
    <property type="entry name" value="Rossmann-like_a/b/a_fold"/>
</dbReference>
<dbReference type="PANTHER" id="PTHR43326:SF1">
    <property type="entry name" value="METHIONINE--TRNA LIGASE, MITOCHONDRIAL"/>
    <property type="match status" value="1"/>
</dbReference>
<gene>
    <name evidence="7" type="primary">metG</name>
    <name evidence="10" type="ORF">A2310_04370</name>
</gene>
<name>A0A1F4STQ6_UNCSA</name>
<feature type="binding site" evidence="7">
    <location>
        <position position="149"/>
    </location>
    <ligand>
        <name>Zn(2+)</name>
        <dbReference type="ChEBI" id="CHEBI:29105"/>
    </ligand>
</feature>
<dbReference type="Gene3D" id="1.10.730.10">
    <property type="entry name" value="Isoleucyl-tRNA Synthetase, Domain 1"/>
    <property type="match status" value="1"/>
</dbReference>
<accession>A0A1F4STQ6</accession>
<dbReference type="GO" id="GO:0006431">
    <property type="term" value="P:methionyl-tRNA aminoacylation"/>
    <property type="evidence" value="ECO:0007669"/>
    <property type="project" value="UniProtKB-UniRule"/>
</dbReference>
<evidence type="ECO:0000256" key="4">
    <source>
        <dbReference type="ARBA" id="ARBA00022840"/>
    </source>
</evidence>
<comment type="subunit">
    <text evidence="7">Monomer.</text>
</comment>
<dbReference type="EMBL" id="MEUB01000014">
    <property type="protein sequence ID" value="OGC23832.1"/>
    <property type="molecule type" value="Genomic_DNA"/>
</dbReference>
<dbReference type="HAMAP" id="MF_01228">
    <property type="entry name" value="Met_tRNA_synth_type2"/>
    <property type="match status" value="1"/>
</dbReference>
<evidence type="ECO:0000256" key="5">
    <source>
        <dbReference type="ARBA" id="ARBA00022917"/>
    </source>
</evidence>
<dbReference type="PANTHER" id="PTHR43326">
    <property type="entry name" value="METHIONYL-TRNA SYNTHETASE"/>
    <property type="match status" value="1"/>
</dbReference>
<keyword evidence="7" id="KW-0479">Metal-binding</keyword>
<evidence type="ECO:0000259" key="9">
    <source>
        <dbReference type="Pfam" id="PF09334"/>
    </source>
</evidence>
<evidence type="ECO:0000259" key="8">
    <source>
        <dbReference type="Pfam" id="PF08264"/>
    </source>
</evidence>
<dbReference type="Pfam" id="PF09334">
    <property type="entry name" value="tRNA-synt_1g"/>
    <property type="match status" value="1"/>
</dbReference>
<dbReference type="FunFam" id="2.170.220.10:FF:000002">
    <property type="entry name" value="Methionine--tRNA ligase"/>
    <property type="match status" value="1"/>
</dbReference>
<dbReference type="CDD" id="cd07957">
    <property type="entry name" value="Anticodon_Ia_Met"/>
    <property type="match status" value="1"/>
</dbReference>
<dbReference type="EC" id="6.1.1.10" evidence="7"/>
<feature type="domain" description="Methionyl/Leucyl tRNA synthetase" evidence="9">
    <location>
        <begin position="6"/>
        <end position="363"/>
    </location>
</feature>
<feature type="domain" description="Methionyl/Valyl/Leucyl/Isoleucyl-tRNA synthetase anticodon-binding" evidence="8">
    <location>
        <begin position="387"/>
        <end position="479"/>
    </location>
</feature>
<evidence type="ECO:0000256" key="7">
    <source>
        <dbReference type="HAMAP-Rule" id="MF_01228"/>
    </source>
</evidence>
<keyword evidence="4 7" id="KW-0067">ATP-binding</keyword>
<dbReference type="InterPro" id="IPR023457">
    <property type="entry name" value="Met-tRNA_synth_2"/>
</dbReference>
<evidence type="ECO:0000256" key="1">
    <source>
        <dbReference type="ARBA" id="ARBA00003314"/>
    </source>
</evidence>
<feature type="binding site" evidence="7">
    <location>
        <position position="130"/>
    </location>
    <ligand>
        <name>Zn(2+)</name>
        <dbReference type="ChEBI" id="CHEBI:29105"/>
    </ligand>
</feature>
<dbReference type="AlphaFoldDB" id="A0A1F4STQ6"/>
<dbReference type="Gene3D" id="2.170.220.10">
    <property type="match status" value="1"/>
</dbReference>
<feature type="binding site" evidence="7">
    <location>
        <position position="298"/>
    </location>
    <ligand>
        <name>ATP</name>
        <dbReference type="ChEBI" id="CHEBI:30616"/>
    </ligand>
</feature>
<dbReference type="InterPro" id="IPR041872">
    <property type="entry name" value="Anticodon_Met"/>
</dbReference>
<comment type="caution">
    <text evidence="10">The sequence shown here is derived from an EMBL/GenBank/DDBJ whole genome shotgun (WGS) entry which is preliminary data.</text>
</comment>